<dbReference type="EMBL" id="JAYGHY010000006">
    <property type="protein sequence ID" value="MEA5441588.1"/>
    <property type="molecule type" value="Genomic_DNA"/>
</dbReference>
<keyword evidence="2" id="KW-1185">Reference proteome</keyword>
<name>A0ABU5ST35_9CYAN</name>
<proteinExistence type="predicted"/>
<reference evidence="1 2" key="1">
    <citation type="submission" date="2023-12" db="EMBL/GenBank/DDBJ databases">
        <title>Baltic Sea Cyanobacteria.</title>
        <authorList>
            <person name="Delbaje E."/>
            <person name="Fewer D.P."/>
            <person name="Shishido T.K."/>
        </authorList>
    </citation>
    <scope>NUCLEOTIDE SEQUENCE [LARGE SCALE GENOMIC DNA]</scope>
    <source>
        <strain evidence="1 2">UHCC 0281</strain>
    </source>
</reference>
<comment type="caution">
    <text evidence="1">The sequence shown here is derived from an EMBL/GenBank/DDBJ whole genome shotgun (WGS) entry which is preliminary data.</text>
</comment>
<evidence type="ECO:0000313" key="1">
    <source>
        <dbReference type="EMBL" id="MEA5441588.1"/>
    </source>
</evidence>
<dbReference type="Proteomes" id="UP001302329">
    <property type="component" value="Unassembled WGS sequence"/>
</dbReference>
<accession>A0ABU5ST35</accession>
<evidence type="ECO:0000313" key="2">
    <source>
        <dbReference type="Proteomes" id="UP001302329"/>
    </source>
</evidence>
<sequence>MLIQHLKLFHNPGTCSALAEMLQMIHFGAGWMDLRLRQIRLHEQLLPSAERDPATTPG</sequence>
<protein>
    <submittedName>
        <fullName evidence="1">Uncharacterized protein</fullName>
    </submittedName>
</protein>
<organism evidence="1 2">
    <name type="scientific">Cyanobium gracile UHCC 0281</name>
    <dbReference type="NCBI Taxonomy" id="3110309"/>
    <lineage>
        <taxon>Bacteria</taxon>
        <taxon>Bacillati</taxon>
        <taxon>Cyanobacteriota</taxon>
        <taxon>Cyanophyceae</taxon>
        <taxon>Synechococcales</taxon>
        <taxon>Prochlorococcaceae</taxon>
        <taxon>Cyanobium</taxon>
    </lineage>
</organism>
<gene>
    <name evidence="1" type="ORF">VB739_03375</name>
</gene>